<organism evidence="1 2">
    <name type="scientific">Corynebacterium comes</name>
    <dbReference type="NCBI Taxonomy" id="2675218"/>
    <lineage>
        <taxon>Bacteria</taxon>
        <taxon>Bacillati</taxon>
        <taxon>Actinomycetota</taxon>
        <taxon>Actinomycetes</taxon>
        <taxon>Mycobacteriales</taxon>
        <taxon>Corynebacteriaceae</taxon>
        <taxon>Corynebacterium</taxon>
    </lineage>
</organism>
<accession>A0A6B8VMJ8</accession>
<keyword evidence="1" id="KW-0378">Hydrolase</keyword>
<evidence type="ECO:0000313" key="1">
    <source>
        <dbReference type="EMBL" id="QGU05223.1"/>
    </source>
</evidence>
<name>A0A6B8VMJ8_9CORY</name>
<dbReference type="EC" id="3.11.1.1" evidence="1"/>
<keyword evidence="2" id="KW-1185">Reference proteome</keyword>
<dbReference type="Pfam" id="PF13419">
    <property type="entry name" value="HAD_2"/>
    <property type="match status" value="1"/>
</dbReference>
<dbReference type="PANTHER" id="PTHR43434">
    <property type="entry name" value="PHOSPHOGLYCOLATE PHOSPHATASE"/>
    <property type="match status" value="1"/>
</dbReference>
<dbReference type="PANTHER" id="PTHR43434:SF19">
    <property type="entry name" value="PHOSPHONOACETALDEHYDE HYDROLASE"/>
    <property type="match status" value="1"/>
</dbReference>
<dbReference type="RefSeq" id="WP_156228691.1">
    <property type="nucleotide sequence ID" value="NZ_CP046453.1"/>
</dbReference>
<sequence>MISLAIFDMAGTTINDRDEVYRVLREATERTGARYTDEQFQEWMGTEKKWAIRNLLELGGIQATEELVEETWEWFRAELRRTYTENPPVPIDGVEDMLRELRARDIRVALTTGFNRETVDLILGSMGWSVGDLLDTTAAGDEVESGRPEPYLIRKVMAELDVTDPDEVISLGDTRADVISAQRAGVRSVGVLTGHLTEEEFGELDADHVLASSAELPGLLEELN</sequence>
<evidence type="ECO:0000313" key="2">
    <source>
        <dbReference type="Proteomes" id="UP000425178"/>
    </source>
</evidence>
<reference evidence="1 2" key="1">
    <citation type="journal article" date="2021" name="Int. J. Syst. Evol. Microbiol.">
        <title>Classification of three corynebacterial strains isolated from a small paddock in North Rhine-Westphalia: proposal of &lt;i&gt;Corynebacterium kalinowskii&lt;/i&gt; sp. nov., &lt;i&gt;Corynebacterium comes&lt;/i&gt; sp. nov. and &lt;i&gt;Corynebacterium occultum&lt;/i&gt; sp. nov.</title>
        <authorList>
            <person name="Schaffert L."/>
            <person name="Ruwe M."/>
            <person name="Milse J."/>
            <person name="Hanuschka K."/>
            <person name="Ortseifen V."/>
            <person name="Droste J."/>
            <person name="Brandt D."/>
            <person name="Schl L."/>
            <person name="Kutter Y."/>
            <person name="Vinke S."/>
            <person name="Vieh P."/>
            <person name="Jacob L."/>
            <person name="L N.C."/>
            <person name="Schulte-Berndt E."/>
            <person name="Hain C."/>
            <person name="Linder M."/>
            <person name="Schmidt P."/>
            <person name="Wollenschl L."/>
            <person name="Luttermann T."/>
            <person name="Thieme E."/>
            <person name="Hassa J."/>
            <person name="Haak M."/>
            <person name="Wittchen M."/>
            <person name="Mentz A."/>
            <person name="Persicke M."/>
            <person name="Busche T."/>
            <person name="R C."/>
        </authorList>
    </citation>
    <scope>NUCLEOTIDE SEQUENCE [LARGE SCALE GENOMIC DNA]</scope>
    <source>
        <strain evidence="1 2">2019</strain>
    </source>
</reference>
<dbReference type="InterPro" id="IPR050155">
    <property type="entry name" value="HAD-like_hydrolase_sf"/>
</dbReference>
<dbReference type="InterPro" id="IPR036412">
    <property type="entry name" value="HAD-like_sf"/>
</dbReference>
<dbReference type="GO" id="GO:0005829">
    <property type="term" value="C:cytosol"/>
    <property type="evidence" value="ECO:0007669"/>
    <property type="project" value="TreeGrafter"/>
</dbReference>
<dbReference type="Gene3D" id="1.10.150.240">
    <property type="entry name" value="Putative phosphatase, domain 2"/>
    <property type="match status" value="1"/>
</dbReference>
<dbReference type="AlphaFoldDB" id="A0A6B8VMJ8"/>
<protein>
    <submittedName>
        <fullName evidence="1">Phosphonoacetaldehyde hydrolase</fullName>
        <ecNumber evidence="1">3.11.1.1</ecNumber>
    </submittedName>
</protein>
<dbReference type="InterPro" id="IPR041492">
    <property type="entry name" value="HAD_2"/>
</dbReference>
<dbReference type="GO" id="GO:0006281">
    <property type="term" value="P:DNA repair"/>
    <property type="evidence" value="ECO:0007669"/>
    <property type="project" value="TreeGrafter"/>
</dbReference>
<dbReference type="InterPro" id="IPR022468">
    <property type="entry name" value="PhnX-like"/>
</dbReference>
<dbReference type="InterPro" id="IPR023214">
    <property type="entry name" value="HAD_sf"/>
</dbReference>
<dbReference type="NCBIfam" id="TIGR03351">
    <property type="entry name" value="PhnX-like"/>
    <property type="match status" value="1"/>
</dbReference>
<dbReference type="KEGG" id="ccoe:CETAM_09870"/>
<dbReference type="GO" id="GO:0008967">
    <property type="term" value="F:phosphoglycolate phosphatase activity"/>
    <property type="evidence" value="ECO:0007669"/>
    <property type="project" value="TreeGrafter"/>
</dbReference>
<dbReference type="SUPFAM" id="SSF56784">
    <property type="entry name" value="HAD-like"/>
    <property type="match status" value="1"/>
</dbReference>
<dbReference type="SFLD" id="SFLDS00003">
    <property type="entry name" value="Haloacid_Dehalogenase"/>
    <property type="match status" value="1"/>
</dbReference>
<dbReference type="EMBL" id="CP046453">
    <property type="protein sequence ID" value="QGU05223.1"/>
    <property type="molecule type" value="Genomic_DNA"/>
</dbReference>
<dbReference type="Proteomes" id="UP000425178">
    <property type="component" value="Chromosome"/>
</dbReference>
<dbReference type="SFLD" id="SFLDG01129">
    <property type="entry name" value="C1.5:_HAD__Beta-PGM__Phosphata"/>
    <property type="match status" value="1"/>
</dbReference>
<dbReference type="SFLD" id="SFLDG01135">
    <property type="entry name" value="C1.5.6:_HAD__Beta-PGM__Phospha"/>
    <property type="match status" value="1"/>
</dbReference>
<proteinExistence type="predicted"/>
<dbReference type="InterPro" id="IPR023198">
    <property type="entry name" value="PGP-like_dom2"/>
</dbReference>
<dbReference type="GO" id="GO:0050194">
    <property type="term" value="F:phosphonoacetaldehyde hydrolase activity"/>
    <property type="evidence" value="ECO:0007669"/>
    <property type="project" value="UniProtKB-EC"/>
</dbReference>
<dbReference type="Gene3D" id="3.40.50.1000">
    <property type="entry name" value="HAD superfamily/HAD-like"/>
    <property type="match status" value="1"/>
</dbReference>
<gene>
    <name evidence="1" type="primary">phnX</name>
    <name evidence="1" type="ORF">CETAM_09870</name>
</gene>